<proteinExistence type="predicted"/>
<accession>A0AAV5W4J6</accession>
<gene>
    <name evidence="1" type="ORF">PFISCL1PPCAC_16557</name>
</gene>
<dbReference type="AlphaFoldDB" id="A0AAV5W4J6"/>
<name>A0AAV5W4J6_9BILA</name>
<evidence type="ECO:0000313" key="2">
    <source>
        <dbReference type="Proteomes" id="UP001432322"/>
    </source>
</evidence>
<comment type="caution">
    <text evidence="1">The sequence shown here is derived from an EMBL/GenBank/DDBJ whole genome shotgun (WGS) entry which is preliminary data.</text>
</comment>
<evidence type="ECO:0008006" key="3">
    <source>
        <dbReference type="Google" id="ProtNLM"/>
    </source>
</evidence>
<keyword evidence="2" id="KW-1185">Reference proteome</keyword>
<sequence length="421" mass="46992">MVQLGDLCEVGESLDQLLVDLDASQEQRLGQVSAMVVEQRGNVDHGRKSDRLQSFRSQVSRVGGAHEDFLGEFTVSANEDVLECRPPLVVARRRRHALRHALLIPSDGHSLARVRAPPANLRLELLKVVGRRDSAVHIGHNLLRDHVRLHAALDDGNVERRHVPNVELGMRVQLGLLLGAERERRRHELVQLLHCRVLDELAAVSGIARESDLHPSRRALAVVDLVHSILRRESLVQRESEIELLEVLSFNKLLHAVVATNLLVWAPHQVDGAAELLLAAAKVATDGLKVLRADAFHVLCSSRVDSALLVLVRRVRIVRPVYPECGDDIRVGVEHQRGLVRSGARNGHDHDRLASHHLIRGPGNAQFVRQPIQKLLATILIGRGLLRVHSQVLPELGHRDILRHTVPGEKSIERHYCSVWD</sequence>
<feature type="non-terminal residue" evidence="1">
    <location>
        <position position="421"/>
    </location>
</feature>
<dbReference type="EMBL" id="BTSY01000004">
    <property type="protein sequence ID" value="GMT25260.1"/>
    <property type="molecule type" value="Genomic_DNA"/>
</dbReference>
<organism evidence="1 2">
    <name type="scientific">Pristionchus fissidentatus</name>
    <dbReference type="NCBI Taxonomy" id="1538716"/>
    <lineage>
        <taxon>Eukaryota</taxon>
        <taxon>Metazoa</taxon>
        <taxon>Ecdysozoa</taxon>
        <taxon>Nematoda</taxon>
        <taxon>Chromadorea</taxon>
        <taxon>Rhabditida</taxon>
        <taxon>Rhabditina</taxon>
        <taxon>Diplogasteromorpha</taxon>
        <taxon>Diplogasteroidea</taxon>
        <taxon>Neodiplogasteridae</taxon>
        <taxon>Pristionchus</taxon>
    </lineage>
</organism>
<protein>
    <recommendedName>
        <fullName evidence="3">Ribosomal protein</fullName>
    </recommendedName>
</protein>
<evidence type="ECO:0000313" key="1">
    <source>
        <dbReference type="EMBL" id="GMT25260.1"/>
    </source>
</evidence>
<dbReference type="Proteomes" id="UP001432322">
    <property type="component" value="Unassembled WGS sequence"/>
</dbReference>
<reference evidence="1" key="1">
    <citation type="submission" date="2023-10" db="EMBL/GenBank/DDBJ databases">
        <title>Genome assembly of Pristionchus species.</title>
        <authorList>
            <person name="Yoshida K."/>
            <person name="Sommer R.J."/>
        </authorList>
    </citation>
    <scope>NUCLEOTIDE SEQUENCE</scope>
    <source>
        <strain evidence="1">RS5133</strain>
    </source>
</reference>